<protein>
    <submittedName>
        <fullName evidence="2">SnoaL-like domain-containing protein</fullName>
    </submittedName>
</protein>
<organism evidence="1 2">
    <name type="scientific">Acrobeloides nanus</name>
    <dbReference type="NCBI Taxonomy" id="290746"/>
    <lineage>
        <taxon>Eukaryota</taxon>
        <taxon>Metazoa</taxon>
        <taxon>Ecdysozoa</taxon>
        <taxon>Nematoda</taxon>
        <taxon>Chromadorea</taxon>
        <taxon>Rhabditida</taxon>
        <taxon>Tylenchina</taxon>
        <taxon>Cephalobomorpha</taxon>
        <taxon>Cephaloboidea</taxon>
        <taxon>Cephalobidae</taxon>
        <taxon>Acrobeloides</taxon>
    </lineage>
</organism>
<evidence type="ECO:0000313" key="2">
    <source>
        <dbReference type="WBParaSite" id="ACRNAN_scaffold3943.g28917.t1"/>
    </source>
</evidence>
<reference evidence="2" key="1">
    <citation type="submission" date="2022-11" db="UniProtKB">
        <authorList>
            <consortium name="WormBaseParasite"/>
        </authorList>
    </citation>
    <scope>IDENTIFICATION</scope>
</reference>
<proteinExistence type="predicted"/>
<dbReference type="SUPFAM" id="SSF54427">
    <property type="entry name" value="NTF2-like"/>
    <property type="match status" value="1"/>
</dbReference>
<dbReference type="Proteomes" id="UP000887540">
    <property type="component" value="Unplaced"/>
</dbReference>
<name>A0A914DSY8_9BILA</name>
<dbReference type="Gene3D" id="3.10.450.50">
    <property type="match status" value="1"/>
</dbReference>
<sequence>MVLSKSEIDQILEEIHEKLVNLYKENDQAGIFSYYHPDAVVIHPGKFIKYGEEEIKAMIKLWAGNSMGGYKIIPSKRVATTDGEFLIEQGLLEVTRPNGDIMHSDFETIFKKIDGKYVIYRDWFKIRE</sequence>
<evidence type="ECO:0000313" key="1">
    <source>
        <dbReference type="Proteomes" id="UP000887540"/>
    </source>
</evidence>
<dbReference type="WBParaSite" id="ACRNAN_scaffold3943.g28917.t1">
    <property type="protein sequence ID" value="ACRNAN_scaffold3943.g28917.t1"/>
    <property type="gene ID" value="ACRNAN_scaffold3943.g28917"/>
</dbReference>
<keyword evidence="1" id="KW-1185">Reference proteome</keyword>
<dbReference type="InterPro" id="IPR032710">
    <property type="entry name" value="NTF2-like_dom_sf"/>
</dbReference>
<dbReference type="AlphaFoldDB" id="A0A914DSY8"/>
<accession>A0A914DSY8</accession>